<feature type="compositionally biased region" description="Gly residues" evidence="1">
    <location>
        <begin position="815"/>
        <end position="829"/>
    </location>
</feature>
<dbReference type="GO" id="GO:0004672">
    <property type="term" value="F:protein kinase activity"/>
    <property type="evidence" value="ECO:0000318"/>
    <property type="project" value="GO_Central"/>
</dbReference>
<feature type="region of interest" description="Disordered" evidence="1">
    <location>
        <begin position="208"/>
        <end position="242"/>
    </location>
</feature>
<dbReference type="InterPro" id="IPR051681">
    <property type="entry name" value="Ser/Thr_Kinases-Pseudokinases"/>
</dbReference>
<dbReference type="STRING" id="3055.A0A2K3E5K2"/>
<dbReference type="EMBL" id="CM008962">
    <property type="protein sequence ID" value="PNW88072.1"/>
    <property type="molecule type" value="Genomic_DNA"/>
</dbReference>
<reference evidence="3 4" key="1">
    <citation type="journal article" date="2007" name="Science">
        <title>The Chlamydomonas genome reveals the evolution of key animal and plant functions.</title>
        <authorList>
            <person name="Merchant S.S."/>
            <person name="Prochnik S.E."/>
            <person name="Vallon O."/>
            <person name="Harris E.H."/>
            <person name="Karpowicz S.J."/>
            <person name="Witman G.B."/>
            <person name="Terry A."/>
            <person name="Salamov A."/>
            <person name="Fritz-Laylin L.K."/>
            <person name="Marechal-Drouard L."/>
            <person name="Marshall W.F."/>
            <person name="Qu L.H."/>
            <person name="Nelson D.R."/>
            <person name="Sanderfoot A.A."/>
            <person name="Spalding M.H."/>
            <person name="Kapitonov V.V."/>
            <person name="Ren Q."/>
            <person name="Ferris P."/>
            <person name="Lindquist E."/>
            <person name="Shapiro H."/>
            <person name="Lucas S.M."/>
            <person name="Grimwood J."/>
            <person name="Schmutz J."/>
            <person name="Cardol P."/>
            <person name="Cerutti H."/>
            <person name="Chanfreau G."/>
            <person name="Chen C.L."/>
            <person name="Cognat V."/>
            <person name="Croft M.T."/>
            <person name="Dent R."/>
            <person name="Dutcher S."/>
            <person name="Fernandez E."/>
            <person name="Fukuzawa H."/>
            <person name="Gonzalez-Ballester D."/>
            <person name="Gonzalez-Halphen D."/>
            <person name="Hallmann A."/>
            <person name="Hanikenne M."/>
            <person name="Hippler M."/>
            <person name="Inwood W."/>
            <person name="Jabbari K."/>
            <person name="Kalanon M."/>
            <person name="Kuras R."/>
            <person name="Lefebvre P.A."/>
            <person name="Lemaire S.D."/>
            <person name="Lobanov A.V."/>
            <person name="Lohr M."/>
            <person name="Manuell A."/>
            <person name="Meier I."/>
            <person name="Mets L."/>
            <person name="Mittag M."/>
            <person name="Mittelmeier T."/>
            <person name="Moroney J.V."/>
            <person name="Moseley J."/>
            <person name="Napoli C."/>
            <person name="Nedelcu A.M."/>
            <person name="Niyogi K."/>
            <person name="Novoselov S.V."/>
            <person name="Paulsen I.T."/>
            <person name="Pazour G."/>
            <person name="Purton S."/>
            <person name="Ral J.P."/>
            <person name="Riano-Pachon D.M."/>
            <person name="Riekhof W."/>
            <person name="Rymarquis L."/>
            <person name="Schroda M."/>
            <person name="Stern D."/>
            <person name="Umen J."/>
            <person name="Willows R."/>
            <person name="Wilson N."/>
            <person name="Zimmer S.L."/>
            <person name="Allmer J."/>
            <person name="Balk J."/>
            <person name="Bisova K."/>
            <person name="Chen C.J."/>
            <person name="Elias M."/>
            <person name="Gendler K."/>
            <person name="Hauser C."/>
            <person name="Lamb M.R."/>
            <person name="Ledford H."/>
            <person name="Long J.C."/>
            <person name="Minagawa J."/>
            <person name="Page M.D."/>
            <person name="Pan J."/>
            <person name="Pootakham W."/>
            <person name="Roje S."/>
            <person name="Rose A."/>
            <person name="Stahlberg E."/>
            <person name="Terauchi A.M."/>
            <person name="Yang P."/>
            <person name="Ball S."/>
            <person name="Bowler C."/>
            <person name="Dieckmann C.L."/>
            <person name="Gladyshev V.N."/>
            <person name="Green P."/>
            <person name="Jorgensen R."/>
            <person name="Mayfield S."/>
            <person name="Mueller-Roeber B."/>
            <person name="Rajamani S."/>
            <person name="Sayre R.T."/>
            <person name="Brokstein P."/>
            <person name="Dubchak I."/>
            <person name="Goodstein D."/>
            <person name="Hornick L."/>
            <person name="Huang Y.W."/>
            <person name="Jhaveri J."/>
            <person name="Luo Y."/>
            <person name="Martinez D."/>
            <person name="Ngau W.C."/>
            <person name="Otillar B."/>
            <person name="Poliakov A."/>
            <person name="Porter A."/>
            <person name="Szajkowski L."/>
            <person name="Werner G."/>
            <person name="Zhou K."/>
            <person name="Grigoriev I.V."/>
            <person name="Rokhsar D.S."/>
            <person name="Grossman A.R."/>
        </authorList>
    </citation>
    <scope>NUCLEOTIDE SEQUENCE [LARGE SCALE GENOMIC DNA]</scope>
    <source>
        <strain evidence="4">CC-503</strain>
    </source>
</reference>
<dbReference type="Proteomes" id="UP000006906">
    <property type="component" value="Chromosome 1"/>
</dbReference>
<feature type="domain" description="Protein kinase" evidence="2">
    <location>
        <begin position="1"/>
        <end position="330"/>
    </location>
</feature>
<dbReference type="KEGG" id="cre:CHLRE_01g012950v5"/>
<dbReference type="InterPro" id="IPR001245">
    <property type="entry name" value="Ser-Thr/Tyr_kinase_cat_dom"/>
</dbReference>
<dbReference type="InParanoid" id="A0A2K3E5K2"/>
<dbReference type="ExpressionAtlas" id="A0A2K3E5K2">
    <property type="expression patterns" value="baseline and differential"/>
</dbReference>
<evidence type="ECO:0000313" key="3">
    <source>
        <dbReference type="EMBL" id="PNW88072.1"/>
    </source>
</evidence>
<dbReference type="InterPro" id="IPR000719">
    <property type="entry name" value="Prot_kinase_dom"/>
</dbReference>
<organism evidence="3 4">
    <name type="scientific">Chlamydomonas reinhardtii</name>
    <name type="common">Chlamydomonas smithii</name>
    <dbReference type="NCBI Taxonomy" id="3055"/>
    <lineage>
        <taxon>Eukaryota</taxon>
        <taxon>Viridiplantae</taxon>
        <taxon>Chlorophyta</taxon>
        <taxon>core chlorophytes</taxon>
        <taxon>Chlorophyceae</taxon>
        <taxon>CS clade</taxon>
        <taxon>Chlamydomonadales</taxon>
        <taxon>Chlamydomonadaceae</taxon>
        <taxon>Chlamydomonas</taxon>
    </lineage>
</organism>
<feature type="region of interest" description="Disordered" evidence="1">
    <location>
        <begin position="782"/>
        <end position="801"/>
    </location>
</feature>
<feature type="compositionally biased region" description="Polar residues" evidence="1">
    <location>
        <begin position="470"/>
        <end position="488"/>
    </location>
</feature>
<feature type="region of interest" description="Disordered" evidence="1">
    <location>
        <begin position="521"/>
        <end position="544"/>
    </location>
</feature>
<dbReference type="PANTHER" id="PTHR44329">
    <property type="entry name" value="SERINE/THREONINE-PROTEIN KINASE TNNI3K-RELATED"/>
    <property type="match status" value="1"/>
</dbReference>
<sequence>MLQLDHGNIITAYGLLRLSPQFPGLTGYTQPAYALVLEMMEGGSLASIIVKQLLAGPSPKYTFSQALSWCLDVARALQYLHAGGRDGFPRIHRDVKLENVLLVEGGKVAKLADFGLQRGIFGQQQHGAPVLVRRSQRPASAVPLSPSGTAEGGGGAVAGGTSLNGAAPGPGQRTTPGPSRMAPADFAERNSQRTASVTAGFGKTSALLSGGGGLESPSSRLGRVGSAASAGSGGGGGGRSTRMSIEADAAAAAAGGGGNFSTGHLAPAPVEPLFFALDDKGLLPLQLPPPSEPPDPYDPHVDSAVRAPMLGPADRVREALDLARRTHSIPQMMQPLGVGELGGLDEGGEALAGVGAAAAAVGAAGGGSRPGSGRTALSRTGEEGEASGGGAGPSRLAAMAGAAAGGGNAAWPVSSGARTAGGGVLSSPRGVSLLAGGAGAAVLTRPSPLGGGSAQASLRAGAKAGPALQAQRSGKSISESMARMNASSLARSPHGAAAATSTAAAAVAVANAAATAAATAAAAGSGSPSPREAGPGPALRPWSVDVGSGAEEAVPVKAMGLVSDPGFSGTVSGLGLGSGLTGGLGAPDGRQSLASCADILLDATSVGGGSALNTAGGGMEGAVLGPSPSGAASLAARAPSSRQTSPTAASAGLGAAGNAAQGAAASDVDPVAVVAAADVAVDDGLTSKGQRQLLPGSMKHVDSGETAHVGLEGLSHSGNANAAAAAAGRPLHDAAAAAAAAAFNRASEDAQARSLESALVSTAAVGFSTAAGMGTDGGTTAAATGTGTGGGNAPGTVSDLSAPASALTTHKSLGDGSGGGGGPGGGGNAGNVAQLLLNGVSAGGGGAGGSTDGQSATSQPVHMADLLHMRLGAVNVSVRSVRAGGGSAVPSLSQRVMGSAPSSPRMAVAAAAAARAGIAPPPAAAGAVRAASVTGTRSRTSSATGLLKNKPQAEFEEVFSLTGRTGSLVYLAPEAYKNEPYNDKVDVYSLAILMYELFGRTSVTYTHISTKLPAFSRMLCNPDEFAERVAAGYRPPRPKAMDKLPPELWELIEAAWHQDPVQRPDIDTVVEALEELAEPLAEAEAGRRNRRSNKQGAEGGAGDAGAASQGCSCTIC</sequence>
<evidence type="ECO:0000313" key="4">
    <source>
        <dbReference type="Proteomes" id="UP000006906"/>
    </source>
</evidence>
<dbReference type="GeneID" id="5715063"/>
<protein>
    <recommendedName>
        <fullName evidence="2">Protein kinase domain-containing protein</fullName>
    </recommendedName>
</protein>
<keyword evidence="4" id="KW-1185">Reference proteome</keyword>
<feature type="region of interest" description="Disordered" evidence="1">
    <location>
        <begin position="1081"/>
        <end position="1116"/>
    </location>
</feature>
<feature type="region of interest" description="Disordered" evidence="1">
    <location>
        <begin position="134"/>
        <end position="195"/>
    </location>
</feature>
<dbReference type="GO" id="GO:0005886">
    <property type="term" value="C:plasma membrane"/>
    <property type="evidence" value="ECO:0000318"/>
    <property type="project" value="GO_Central"/>
</dbReference>
<feature type="region of interest" description="Disordered" evidence="1">
    <location>
        <begin position="808"/>
        <end position="830"/>
    </location>
</feature>
<name>A0A2K3E5K2_CHLRE</name>
<dbReference type="PROSITE" id="PS50011">
    <property type="entry name" value="PROTEIN_KINASE_DOM"/>
    <property type="match status" value="1"/>
</dbReference>
<evidence type="ECO:0000259" key="2">
    <source>
        <dbReference type="PROSITE" id="PS50011"/>
    </source>
</evidence>
<dbReference type="RefSeq" id="XP_042928256.1">
    <property type="nucleotide sequence ID" value="XM_043058341.1"/>
</dbReference>
<dbReference type="AlphaFoldDB" id="A0A2K3E5K2"/>
<dbReference type="InterPro" id="IPR011009">
    <property type="entry name" value="Kinase-like_dom_sf"/>
</dbReference>
<dbReference type="SUPFAM" id="SSF56112">
    <property type="entry name" value="Protein kinase-like (PK-like)"/>
    <property type="match status" value="1"/>
</dbReference>
<dbReference type="Gene3D" id="1.10.510.10">
    <property type="entry name" value="Transferase(Phosphotransferase) domain 1"/>
    <property type="match status" value="2"/>
</dbReference>
<evidence type="ECO:0000256" key="1">
    <source>
        <dbReference type="SAM" id="MobiDB-lite"/>
    </source>
</evidence>
<gene>
    <name evidence="3" type="ORF">CHLRE_01g012950v5</name>
</gene>
<feature type="region of interest" description="Disordered" evidence="1">
    <location>
        <begin position="362"/>
        <end position="393"/>
    </location>
</feature>
<dbReference type="Pfam" id="PF07714">
    <property type="entry name" value="PK_Tyr_Ser-Thr"/>
    <property type="match status" value="2"/>
</dbReference>
<feature type="compositionally biased region" description="Low complexity" evidence="1">
    <location>
        <begin position="521"/>
        <end position="537"/>
    </location>
</feature>
<dbReference type="Gramene" id="PNW88072">
    <property type="protein sequence ID" value="PNW88072"/>
    <property type="gene ID" value="CHLRE_01g012950v5"/>
</dbReference>
<feature type="region of interest" description="Disordered" evidence="1">
    <location>
        <begin position="449"/>
        <end position="488"/>
    </location>
</feature>
<feature type="region of interest" description="Disordered" evidence="1">
    <location>
        <begin position="627"/>
        <end position="653"/>
    </location>
</feature>
<dbReference type="SMART" id="SM00220">
    <property type="entry name" value="S_TKc"/>
    <property type="match status" value="1"/>
</dbReference>
<proteinExistence type="predicted"/>
<feature type="compositionally biased region" description="Low complexity" evidence="1">
    <location>
        <begin position="215"/>
        <end position="230"/>
    </location>
</feature>
<accession>A0A2K3E5K2</accession>
<dbReference type="OrthoDB" id="4062651at2759"/>
<dbReference type="GO" id="GO:0005524">
    <property type="term" value="F:ATP binding"/>
    <property type="evidence" value="ECO:0007669"/>
    <property type="project" value="InterPro"/>
</dbReference>
<dbReference type="PANTHER" id="PTHR44329:SF289">
    <property type="entry name" value="SERINE_THREONINE-PROTEIN KINASE VIK"/>
    <property type="match status" value="1"/>
</dbReference>